<dbReference type="SUPFAM" id="SSF54534">
    <property type="entry name" value="FKBP-like"/>
    <property type="match status" value="1"/>
</dbReference>
<keyword evidence="3" id="KW-1185">Reference proteome</keyword>
<feature type="chain" id="PRO_5035265869" description="Peptidylprolyl isomerase" evidence="1">
    <location>
        <begin position="22"/>
        <end position="346"/>
    </location>
</feature>
<proteinExistence type="predicted"/>
<reference evidence="2 3" key="1">
    <citation type="journal article" date="2018" name="J. Microbiol.">
        <title>Aestuariibaculum marinum sp. nov., a marine bacterium isolated from seawater in South Korea.</title>
        <authorList>
            <person name="Choi J."/>
            <person name="Lee D."/>
            <person name="Jang J.H."/>
            <person name="Cha S."/>
            <person name="Seo T."/>
        </authorList>
    </citation>
    <scope>NUCLEOTIDE SEQUENCE [LARGE SCALE GENOMIC DNA]</scope>
    <source>
        <strain evidence="2 3">IP7</strain>
    </source>
</reference>
<evidence type="ECO:0000313" key="3">
    <source>
        <dbReference type="Proteomes" id="UP000621516"/>
    </source>
</evidence>
<accession>A0A8J6PUM6</accession>
<dbReference type="RefSeq" id="WP_188223394.1">
    <property type="nucleotide sequence ID" value="NZ_JACVXD010000003.1"/>
</dbReference>
<dbReference type="Proteomes" id="UP000621516">
    <property type="component" value="Unassembled WGS sequence"/>
</dbReference>
<name>A0A8J6PUM6_9FLAO</name>
<evidence type="ECO:0000313" key="2">
    <source>
        <dbReference type="EMBL" id="MBD0824090.1"/>
    </source>
</evidence>
<organism evidence="2 3">
    <name type="scientific">Aestuariibaculum marinum</name>
    <dbReference type="NCBI Taxonomy" id="2683592"/>
    <lineage>
        <taxon>Bacteria</taxon>
        <taxon>Pseudomonadati</taxon>
        <taxon>Bacteroidota</taxon>
        <taxon>Flavobacteriia</taxon>
        <taxon>Flavobacteriales</taxon>
        <taxon>Flavobacteriaceae</taxon>
    </lineage>
</organism>
<dbReference type="InterPro" id="IPR046357">
    <property type="entry name" value="PPIase_dom_sf"/>
</dbReference>
<comment type="caution">
    <text evidence="2">The sequence shown here is derived from an EMBL/GenBank/DDBJ whole genome shotgun (WGS) entry which is preliminary data.</text>
</comment>
<dbReference type="EMBL" id="JACVXD010000003">
    <property type="protein sequence ID" value="MBD0824090.1"/>
    <property type="molecule type" value="Genomic_DNA"/>
</dbReference>
<dbReference type="Gene3D" id="3.10.50.40">
    <property type="match status" value="1"/>
</dbReference>
<protein>
    <recommendedName>
        <fullName evidence="4">Peptidylprolyl isomerase</fullName>
    </recommendedName>
</protein>
<dbReference type="AlphaFoldDB" id="A0A8J6PUM6"/>
<sequence length="346" mass="38158">MKFKKLSLLALCLAVGFVSCKKDDESEVAVIPPRDRTEQQAADMDSLQVYLQSHYYNKAEVEAALPNVGINDIKIIEITGDETVPDGYESLETAVGAPIDTTYADIEYQYYVLKINQGGGYNSPTIADDIQILYEGFSLNDVVFDGKYYPDSNPLDLVSLIPGWRFVIPKYNTSESFSDNGDGTVSFSNSGVGVMFLPSGLAYFSNATGGIAAYSPLVFKFELLQMGQNDHDNDGVPSYLEGLTENTDEDTYADAYGYLYPRYDYLDSDDDGDGVLTKNEITLRKVTGLTVEEVKMEPLDNDEVLLNYIGKNSDGQFVGTILKLYDSNGDGTPDYLDSEATTNRNE</sequence>
<dbReference type="PROSITE" id="PS51257">
    <property type="entry name" value="PROKAR_LIPOPROTEIN"/>
    <property type="match status" value="1"/>
</dbReference>
<keyword evidence="1" id="KW-0732">Signal</keyword>
<gene>
    <name evidence="2" type="ORF">ICJ85_08650</name>
</gene>
<evidence type="ECO:0008006" key="4">
    <source>
        <dbReference type="Google" id="ProtNLM"/>
    </source>
</evidence>
<evidence type="ECO:0000256" key="1">
    <source>
        <dbReference type="SAM" id="SignalP"/>
    </source>
</evidence>
<dbReference type="GO" id="GO:0003755">
    <property type="term" value="F:peptidyl-prolyl cis-trans isomerase activity"/>
    <property type="evidence" value="ECO:0007669"/>
    <property type="project" value="InterPro"/>
</dbReference>
<feature type="signal peptide" evidence="1">
    <location>
        <begin position="1"/>
        <end position="21"/>
    </location>
</feature>